<feature type="region of interest" description="Disordered" evidence="1">
    <location>
        <begin position="84"/>
        <end position="131"/>
    </location>
</feature>
<dbReference type="Proteomes" id="UP000462501">
    <property type="component" value="Unassembled WGS sequence"/>
</dbReference>
<name>A0A845SX09_9FIRM</name>
<accession>A0A845SX09</accession>
<proteinExistence type="predicted"/>
<sequence>MKTGKITAKLRDAVPVCLMVNGEEVKRYKNIELPDMLKEVEMTDFHFNVHMDGKITFEIHYEEGVLPEVFPEARTRVSRAARAVAKTAMPQPAEDEAAEKVETEATTEESHQTDEIPAENPSESITEETEPKGIEAIYDLSCFADSSLVPSLDKGIQPIVKCDE</sequence>
<gene>
    <name evidence="2" type="ORF">FMM72_06795</name>
</gene>
<comment type="caution">
    <text evidence="2">The sequence shown here is derived from an EMBL/GenBank/DDBJ whole genome shotgun (WGS) entry which is preliminary data.</text>
</comment>
<dbReference type="EMBL" id="VIQT01000009">
    <property type="protein sequence ID" value="NDO38964.1"/>
    <property type="molecule type" value="Genomic_DNA"/>
</dbReference>
<evidence type="ECO:0000313" key="3">
    <source>
        <dbReference type="Proteomes" id="UP000462501"/>
    </source>
</evidence>
<evidence type="ECO:0000313" key="2">
    <source>
        <dbReference type="EMBL" id="NDO38964.1"/>
    </source>
</evidence>
<protein>
    <submittedName>
        <fullName evidence="2">Uncharacterized protein</fullName>
    </submittedName>
</protein>
<dbReference type="RefSeq" id="WP_162220952.1">
    <property type="nucleotide sequence ID" value="NZ_JANJZM010000012.1"/>
</dbReference>
<feature type="compositionally biased region" description="Basic and acidic residues" evidence="1">
    <location>
        <begin position="98"/>
        <end position="114"/>
    </location>
</feature>
<reference evidence="2 3" key="1">
    <citation type="submission" date="2019-06" db="EMBL/GenBank/DDBJ databases">
        <title>Draft genome sequences of 15 bacterial species constituting the stable defined intestinal microbiota of the GM15 gnotobiotic mouse model.</title>
        <authorList>
            <person name="Elie C."/>
            <person name="Mathieu A."/>
            <person name="Saliou A."/>
            <person name="Darnaud M."/>
            <person name="Leulier F."/>
            <person name="Tamellini A."/>
        </authorList>
    </citation>
    <scope>NUCLEOTIDE SEQUENCE [LARGE SCALE GENOMIC DNA]</scope>
    <source>
        <strain evidence="2 3">JM4-15</strain>
    </source>
</reference>
<organism evidence="2 3">
    <name type="scientific">Anaerotruncus colihominis</name>
    <dbReference type="NCBI Taxonomy" id="169435"/>
    <lineage>
        <taxon>Bacteria</taxon>
        <taxon>Bacillati</taxon>
        <taxon>Bacillota</taxon>
        <taxon>Clostridia</taxon>
        <taxon>Eubacteriales</taxon>
        <taxon>Oscillospiraceae</taxon>
        <taxon>Anaerotruncus</taxon>
    </lineage>
</organism>
<evidence type="ECO:0000256" key="1">
    <source>
        <dbReference type="SAM" id="MobiDB-lite"/>
    </source>
</evidence>
<dbReference type="AlphaFoldDB" id="A0A845SX09"/>